<dbReference type="EMBL" id="AUWU02000003">
    <property type="protein sequence ID" value="KAH0574870.1"/>
    <property type="molecule type" value="Genomic_DNA"/>
</dbReference>
<dbReference type="InterPro" id="IPR032675">
    <property type="entry name" value="LRR_dom_sf"/>
</dbReference>
<dbReference type="Proteomes" id="UP000018208">
    <property type="component" value="Unassembled WGS sequence"/>
</dbReference>
<protein>
    <recommendedName>
        <fullName evidence="5">Leucine rich repeat-containing protein</fullName>
    </recommendedName>
</protein>
<evidence type="ECO:0000313" key="3">
    <source>
        <dbReference type="EMBL" id="KAH0574870.1"/>
    </source>
</evidence>
<proteinExistence type="predicted"/>
<name>V6LMS9_9EUKA</name>
<dbReference type="Gene3D" id="3.80.10.10">
    <property type="entry name" value="Ribonuclease Inhibitor"/>
    <property type="match status" value="2"/>
</dbReference>
<dbReference type="SUPFAM" id="SSF52047">
    <property type="entry name" value="RNI-like"/>
    <property type="match status" value="2"/>
</dbReference>
<gene>
    <name evidence="2" type="ORF">SS50377_18331</name>
    <name evidence="3" type="ORF">SS50377_22485</name>
</gene>
<dbReference type="VEuPathDB" id="GiardiaDB:SS50377_22485"/>
<keyword evidence="1" id="KW-0677">Repeat</keyword>
<evidence type="ECO:0008006" key="5">
    <source>
        <dbReference type="Google" id="ProtNLM"/>
    </source>
</evidence>
<dbReference type="PANTHER" id="PTHR24111:SF0">
    <property type="entry name" value="LEUCINE-RICH REPEAT-CONTAINING PROTEIN"/>
    <property type="match status" value="1"/>
</dbReference>
<evidence type="ECO:0000256" key="1">
    <source>
        <dbReference type="ARBA" id="ARBA00022737"/>
    </source>
</evidence>
<dbReference type="InterPro" id="IPR052201">
    <property type="entry name" value="LRR-containing_regulator"/>
</dbReference>
<dbReference type="EMBL" id="KI546166">
    <property type="protein sequence ID" value="EST42024.1"/>
    <property type="molecule type" value="Genomic_DNA"/>
</dbReference>
<evidence type="ECO:0000313" key="4">
    <source>
        <dbReference type="Proteomes" id="UP000018208"/>
    </source>
</evidence>
<dbReference type="OrthoDB" id="272549at2759"/>
<reference evidence="2 3" key="1">
    <citation type="journal article" date="2014" name="PLoS Genet.">
        <title>The Genome of Spironucleus salmonicida Highlights a Fish Pathogen Adapted to Fluctuating Environments.</title>
        <authorList>
            <person name="Xu F."/>
            <person name="Jerlstrom-Hultqvist J."/>
            <person name="Einarsson E."/>
            <person name="Astvaldsson A."/>
            <person name="Svard S.G."/>
            <person name="Andersson J.O."/>
        </authorList>
    </citation>
    <scope>NUCLEOTIDE SEQUENCE</scope>
    <source>
        <strain evidence="3">ATCC 50377</strain>
    </source>
</reference>
<reference evidence="3" key="2">
    <citation type="submission" date="2020-12" db="EMBL/GenBank/DDBJ databases">
        <title>New Spironucleus salmonicida genome in near-complete chromosomes.</title>
        <authorList>
            <person name="Xu F."/>
            <person name="Kurt Z."/>
            <person name="Jimenez-Gonzalez A."/>
            <person name="Astvaldsson A."/>
            <person name="Andersson J.O."/>
            <person name="Svard S.G."/>
        </authorList>
    </citation>
    <scope>NUCLEOTIDE SEQUENCE</scope>
    <source>
        <strain evidence="3">ATCC 50377</strain>
    </source>
</reference>
<evidence type="ECO:0000313" key="2">
    <source>
        <dbReference type="EMBL" id="EST42024.1"/>
    </source>
</evidence>
<dbReference type="PANTHER" id="PTHR24111">
    <property type="entry name" value="LEUCINE-RICH REPEAT-CONTAINING PROTEIN 34"/>
    <property type="match status" value="1"/>
</dbReference>
<organism evidence="2">
    <name type="scientific">Spironucleus salmonicida</name>
    <dbReference type="NCBI Taxonomy" id="348837"/>
    <lineage>
        <taxon>Eukaryota</taxon>
        <taxon>Metamonada</taxon>
        <taxon>Diplomonadida</taxon>
        <taxon>Hexamitidae</taxon>
        <taxon>Hexamitinae</taxon>
        <taxon>Spironucleus</taxon>
    </lineage>
</organism>
<keyword evidence="4" id="KW-1185">Reference proteome</keyword>
<sequence>MADFVQQAIDNQLPEPFIEYLRTPSSYLNLFGAQKFIFKNRITDEILQKIAQILIEIQPQHLVLDLGCNLLTDKCATSIIQLLPFLYGLSLRSNQITELFCQEIKSDLQQSSINYLSLSENNLGSVGTEMLMEAIAHGYQLSYGVAGERSQPYGCLQYLDLKKTGFSEPASVWLERILVARFCGLRELQLSELSGECQRRLALGISYNTSIEALTIKGSEFDLDIIKNLVTEVAIDGEELEEKDVINKRINDMKRIQQRQTQRQDLPKPLPKSGAYLRLSVTPLRFLDLTGCKGCFDICYELKEHLAKQESVLTSIILDGVNIKNQGASLLAEALLKYQFRTPQNDFYINCNGQSVINNKFELFGFIDTDESYDQHYKNITFQQFNGPQVALINLSLKRCGIKGQGLSTIALLAKYNDEVAYISLDQNDFDTEKGDTVNAQKVWYPKLEWETTFSVRSQTKRKIVCDFGLKRTADLTQIQYYREYSRILKALSLFE</sequence>
<dbReference type="AlphaFoldDB" id="V6LMS9"/>
<accession>V6LMS9</accession>